<dbReference type="PANTHER" id="PTHR43135:SF3">
    <property type="entry name" value="ALPHA-D-RIBOSE 1-METHYLPHOSPHONATE 5-TRIPHOSPHATE DIPHOSPHATASE"/>
    <property type="match status" value="1"/>
</dbReference>
<dbReference type="RefSeq" id="WP_279989617.1">
    <property type="nucleotide sequence ID" value="NZ_JAOBZK010000004.1"/>
</dbReference>
<dbReference type="Proteomes" id="UP001158644">
    <property type="component" value="Unassembled WGS sequence"/>
</dbReference>
<dbReference type="EMBL" id="JAOBZK010000004">
    <property type="protein sequence ID" value="MDH1177358.1"/>
    <property type="molecule type" value="Genomic_DNA"/>
</dbReference>
<dbReference type="SUPFAM" id="SSF51556">
    <property type="entry name" value="Metallo-dependent hydrolases"/>
    <property type="match status" value="1"/>
</dbReference>
<dbReference type="AlphaFoldDB" id="A0ABD4YPJ3"/>
<feature type="domain" description="Amidohydrolase-related" evidence="2">
    <location>
        <begin position="95"/>
        <end position="440"/>
    </location>
</feature>
<dbReference type="InterPro" id="IPR032466">
    <property type="entry name" value="Metal_Hydrolase"/>
</dbReference>
<accession>A0ABD4YPJ3</accession>
<protein>
    <submittedName>
        <fullName evidence="3">Amidohydrolase family protein</fullName>
    </submittedName>
</protein>
<evidence type="ECO:0000313" key="4">
    <source>
        <dbReference type="Proteomes" id="UP001158644"/>
    </source>
</evidence>
<feature type="signal peptide" evidence="1">
    <location>
        <begin position="1"/>
        <end position="21"/>
    </location>
</feature>
<reference evidence="3 4" key="1">
    <citation type="submission" date="2022-09" db="EMBL/GenBank/DDBJ databases">
        <title>Intensive care unit water sources are persistently colonized with multi-drug resistant bacteria and are the site of extensive horizontal gene transfer of antibiotic resistance genes.</title>
        <authorList>
            <person name="Diorio-Toth L."/>
        </authorList>
    </citation>
    <scope>NUCLEOTIDE SEQUENCE [LARGE SCALE GENOMIC DNA]</scope>
    <source>
        <strain evidence="3 4">GD03967</strain>
    </source>
</reference>
<dbReference type="Gene3D" id="3.20.20.140">
    <property type="entry name" value="Metal-dependent hydrolases"/>
    <property type="match status" value="1"/>
</dbReference>
<dbReference type="CDD" id="cd01299">
    <property type="entry name" value="Met_dep_hydrolase_A"/>
    <property type="match status" value="1"/>
</dbReference>
<evidence type="ECO:0000259" key="2">
    <source>
        <dbReference type="Pfam" id="PF01979"/>
    </source>
</evidence>
<proteinExistence type="predicted"/>
<name>A0ABD4YPJ3_9BURK</name>
<comment type="caution">
    <text evidence="3">The sequence shown here is derived from an EMBL/GenBank/DDBJ whole genome shotgun (WGS) entry which is preliminary data.</text>
</comment>
<feature type="chain" id="PRO_5044793875" evidence="1">
    <location>
        <begin position="22"/>
        <end position="462"/>
    </location>
</feature>
<gene>
    <name evidence="3" type="ORF">N5C72_04690</name>
</gene>
<dbReference type="PANTHER" id="PTHR43135">
    <property type="entry name" value="ALPHA-D-RIBOSE 1-METHYLPHOSPHONATE 5-TRIPHOSPHATE DIPHOSPHATASE"/>
    <property type="match status" value="1"/>
</dbReference>
<dbReference type="InterPro" id="IPR011059">
    <property type="entry name" value="Metal-dep_hydrolase_composite"/>
</dbReference>
<keyword evidence="1" id="KW-0732">Signal</keyword>
<dbReference type="Pfam" id="PF01979">
    <property type="entry name" value="Amidohydro_1"/>
    <property type="match status" value="1"/>
</dbReference>
<dbReference type="InterPro" id="IPR051781">
    <property type="entry name" value="Metallo-dep_Hydrolase"/>
</dbReference>
<evidence type="ECO:0000313" key="3">
    <source>
        <dbReference type="EMBL" id="MDH1177358.1"/>
    </source>
</evidence>
<dbReference type="SUPFAM" id="SSF51338">
    <property type="entry name" value="Composite domain of metallo-dependent hydrolases"/>
    <property type="match status" value="2"/>
</dbReference>
<dbReference type="Gene3D" id="2.30.40.10">
    <property type="entry name" value="Urease, subunit C, domain 1"/>
    <property type="match status" value="1"/>
</dbReference>
<dbReference type="InterPro" id="IPR006680">
    <property type="entry name" value="Amidohydro-rel"/>
</dbReference>
<dbReference type="InterPro" id="IPR057744">
    <property type="entry name" value="OTAase-like"/>
</dbReference>
<evidence type="ECO:0000256" key="1">
    <source>
        <dbReference type="SAM" id="SignalP"/>
    </source>
</evidence>
<sequence length="462" mass="49145">MVVRTGIAFTAALLIFEAASAHSHSLPAAQAAPPPGAQAAADSRILFENVRIFDGVSGELSPASSVLVHGNVIEKVSRDKVPADGARVIDGGGRTLMPGLIDMHWHSMFVGVPLAVAMTQDPTYLNIVAGVEAGKALMRGFTTVRDLGGSAFSLKQAVDQGVIPGPRIYPSGAMISVTSGHGDFRSMADLPRTLGAPASRHDLAGDSTIADSPDEVRLRTREQLMQGATQIKLTGGGGVSSPHSPLDVVTFTEPELRAAVEAATDWGTYVAVHAYTPTAIQRAIKAGVQSIEHGSMMDEETAQLMARSGAWLSTQPFPDELADAFPRGSDQWQKAQEVFAGTDRTYQLAIKYKLKTAFGTDILFSSQLAAQQGRILASLTRWYTPAQTLMMATGTNAELLKLSGKRNPYRGDLGVVREGALADLLLVDGNPIEDISLIGDPEKNFLVIMKDGVLYKDTVPVR</sequence>
<organism evidence="3 4">
    <name type="scientific">Achromobacter mucicolens</name>
    <dbReference type="NCBI Taxonomy" id="1389922"/>
    <lineage>
        <taxon>Bacteria</taxon>
        <taxon>Pseudomonadati</taxon>
        <taxon>Pseudomonadota</taxon>
        <taxon>Betaproteobacteria</taxon>
        <taxon>Burkholderiales</taxon>
        <taxon>Alcaligenaceae</taxon>
        <taxon>Achromobacter</taxon>
    </lineage>
</organism>